<dbReference type="RefSeq" id="WP_173965027.1">
    <property type="nucleotide sequence ID" value="NZ_BOVI01000014.1"/>
</dbReference>
<gene>
    <name evidence="1" type="ORF">FLACOL7796_01068</name>
</gene>
<dbReference type="Proteomes" id="UP000474567">
    <property type="component" value="Unassembled WGS sequence"/>
</dbReference>
<keyword evidence="2" id="KW-1185">Reference proteome</keyword>
<evidence type="ECO:0000313" key="2">
    <source>
        <dbReference type="Proteomes" id="UP000474567"/>
    </source>
</evidence>
<protein>
    <submittedName>
        <fullName evidence="1">Uncharacterized protein</fullName>
    </submittedName>
</protein>
<reference evidence="1 2" key="1">
    <citation type="submission" date="2020-02" db="EMBL/GenBank/DDBJ databases">
        <authorList>
            <person name="Criscuolo A."/>
        </authorList>
    </citation>
    <scope>NUCLEOTIDE SEQUENCE [LARGE SCALE GENOMIC DNA]</scope>
    <source>
        <strain evidence="1">CECT7796</strain>
    </source>
</reference>
<comment type="caution">
    <text evidence="1">The sequence shown here is derived from an EMBL/GenBank/DDBJ whole genome shotgun (WGS) entry which is preliminary data.</text>
</comment>
<dbReference type="EMBL" id="CADCST010000066">
    <property type="protein sequence ID" value="CAA9196290.1"/>
    <property type="molecule type" value="Genomic_DNA"/>
</dbReference>
<organism evidence="1 2">
    <name type="scientific">Flavobacterium collinsii</name>
    <dbReference type="NCBI Taxonomy" id="1114861"/>
    <lineage>
        <taxon>Bacteria</taxon>
        <taxon>Pseudomonadati</taxon>
        <taxon>Bacteroidota</taxon>
        <taxon>Flavobacteriia</taxon>
        <taxon>Flavobacteriales</taxon>
        <taxon>Flavobacteriaceae</taxon>
        <taxon>Flavobacterium</taxon>
    </lineage>
</organism>
<name>A0ABM8KFJ9_9FLAO</name>
<sequence length="52" mass="5466">MKDRKPKCNCAKNGVVCALKLSLIKQGVSLSDTAAKNKTICPLKAAVFSNAS</sequence>
<proteinExistence type="predicted"/>
<evidence type="ECO:0000313" key="1">
    <source>
        <dbReference type="EMBL" id="CAA9196290.1"/>
    </source>
</evidence>
<accession>A0ABM8KFJ9</accession>